<dbReference type="Gene3D" id="3.40.50.620">
    <property type="entry name" value="HUPs"/>
    <property type="match status" value="1"/>
</dbReference>
<sequence>MDDRWQLVVHPDLPCTRVDADSRSLLLLGFVLDPRHPERGDRAILEEVMRRPRPLRDLLRQFDPLAGRWAAFYLAEGRVTAFHDAAGLRQIHHCRDRDGAVWVGSGAGLLARVTGAPADASRREELQRAGGLAPETNHFWPGTASPFVGIDRLLPNHHLDVASREVTRFWPDARIRPVDRTKAVATCGAMLTGTVSAAVARYPLALAITSGVDSRILLAASREHRDRLGFYTLKKTSLAARSADLRIPRRMLRRAGLRHKVIAVDPAPDGEVVDVLQSTFHPPHASPTRSASALSADPPIAGGEWVTLNGNVCEIARGSYLVRPPGSGSPDPHQLGDATGMGSSAFAVRQFGLWCEGSAAAIEASGIDPWDLFYWEQKMGGWLADVRAEFDVVEEGVTPFNSRSLIECMLGVDPDLRCAPDYLFFRDLIEDLWPELLRYPINPPAGSTVLRKRLRKILPVP</sequence>
<name>A0A852VRU0_9MICO</name>
<dbReference type="EMBL" id="JACCAE010000001">
    <property type="protein sequence ID" value="NYF98588.1"/>
    <property type="molecule type" value="Genomic_DNA"/>
</dbReference>
<accession>A0A852VRU0</accession>
<dbReference type="RefSeq" id="WP_185991378.1">
    <property type="nucleotide sequence ID" value="NZ_JACCAE010000001.1"/>
</dbReference>
<evidence type="ECO:0008006" key="3">
    <source>
        <dbReference type="Google" id="ProtNLM"/>
    </source>
</evidence>
<gene>
    <name evidence="1" type="ORF">BJY20_001980</name>
</gene>
<keyword evidence="2" id="KW-1185">Reference proteome</keyword>
<reference evidence="1 2" key="1">
    <citation type="submission" date="2020-07" db="EMBL/GenBank/DDBJ databases">
        <title>Sequencing the genomes of 1000 actinobacteria strains.</title>
        <authorList>
            <person name="Klenk H.-P."/>
        </authorList>
    </citation>
    <scope>NUCLEOTIDE SEQUENCE [LARGE SCALE GENOMIC DNA]</scope>
    <source>
        <strain evidence="1 2">DSM 26154</strain>
    </source>
</reference>
<dbReference type="InterPro" id="IPR029055">
    <property type="entry name" value="Ntn_hydrolases_N"/>
</dbReference>
<organism evidence="1 2">
    <name type="scientific">Janibacter cremeus</name>
    <dbReference type="NCBI Taxonomy" id="1285192"/>
    <lineage>
        <taxon>Bacteria</taxon>
        <taxon>Bacillati</taxon>
        <taxon>Actinomycetota</taxon>
        <taxon>Actinomycetes</taxon>
        <taxon>Micrococcales</taxon>
        <taxon>Intrasporangiaceae</taxon>
        <taxon>Janibacter</taxon>
    </lineage>
</organism>
<protein>
    <recommendedName>
        <fullName evidence="3">Asparagine synthetase domain-containing protein</fullName>
    </recommendedName>
</protein>
<proteinExistence type="predicted"/>
<evidence type="ECO:0000313" key="1">
    <source>
        <dbReference type="EMBL" id="NYF98588.1"/>
    </source>
</evidence>
<dbReference type="SUPFAM" id="SSF52402">
    <property type="entry name" value="Adenine nucleotide alpha hydrolases-like"/>
    <property type="match status" value="1"/>
</dbReference>
<dbReference type="Proteomes" id="UP000554054">
    <property type="component" value="Unassembled WGS sequence"/>
</dbReference>
<evidence type="ECO:0000313" key="2">
    <source>
        <dbReference type="Proteomes" id="UP000554054"/>
    </source>
</evidence>
<dbReference type="SUPFAM" id="SSF56235">
    <property type="entry name" value="N-terminal nucleophile aminohydrolases (Ntn hydrolases)"/>
    <property type="match status" value="1"/>
</dbReference>
<dbReference type="AlphaFoldDB" id="A0A852VRU0"/>
<comment type="caution">
    <text evidence="1">The sequence shown here is derived from an EMBL/GenBank/DDBJ whole genome shotgun (WGS) entry which is preliminary data.</text>
</comment>
<dbReference type="InterPro" id="IPR014729">
    <property type="entry name" value="Rossmann-like_a/b/a_fold"/>
</dbReference>